<keyword evidence="3" id="KW-0804">Transcription</keyword>
<dbReference type="EMBL" id="LGLV01000006">
    <property type="protein sequence ID" value="OBZ95789.1"/>
    <property type="molecule type" value="Genomic_DNA"/>
</dbReference>
<evidence type="ECO:0000256" key="2">
    <source>
        <dbReference type="ARBA" id="ARBA00023125"/>
    </source>
</evidence>
<dbReference type="GO" id="GO:0000976">
    <property type="term" value="F:transcription cis-regulatory region binding"/>
    <property type="evidence" value="ECO:0007669"/>
    <property type="project" value="TreeGrafter"/>
</dbReference>
<dbReference type="InterPro" id="IPR001761">
    <property type="entry name" value="Peripla_BP/Lac1_sug-bd_dom"/>
</dbReference>
<feature type="domain" description="HTH lacI-type" evidence="4">
    <location>
        <begin position="6"/>
        <end position="60"/>
    </location>
</feature>
<dbReference type="PROSITE" id="PS50932">
    <property type="entry name" value="HTH_LACI_2"/>
    <property type="match status" value="1"/>
</dbReference>
<evidence type="ECO:0000313" key="5">
    <source>
        <dbReference type="EMBL" id="OBZ95789.1"/>
    </source>
</evidence>
<dbReference type="Gene3D" id="1.10.260.40">
    <property type="entry name" value="lambda repressor-like DNA-binding domains"/>
    <property type="match status" value="1"/>
</dbReference>
<comment type="caution">
    <text evidence="5">The sequence shown here is derived from an EMBL/GenBank/DDBJ whole genome shotgun (WGS) entry which is preliminary data.</text>
</comment>
<proteinExistence type="predicted"/>
<dbReference type="CDD" id="cd01392">
    <property type="entry name" value="HTH_LacI"/>
    <property type="match status" value="1"/>
</dbReference>
<dbReference type="InterPro" id="IPR000843">
    <property type="entry name" value="HTH_LacI"/>
</dbReference>
<keyword evidence="2" id="KW-0238">DNA-binding</keyword>
<protein>
    <submittedName>
        <fullName evidence="5">LacI family transcriptional regulator</fullName>
    </submittedName>
</protein>
<keyword evidence="1" id="KW-0805">Transcription regulation</keyword>
<dbReference type="Pfam" id="PF00532">
    <property type="entry name" value="Peripla_BP_1"/>
    <property type="match status" value="1"/>
</dbReference>
<dbReference type="GO" id="GO:0003700">
    <property type="term" value="F:DNA-binding transcription factor activity"/>
    <property type="evidence" value="ECO:0007669"/>
    <property type="project" value="TreeGrafter"/>
</dbReference>
<dbReference type="SMART" id="SM00354">
    <property type="entry name" value="HTH_LACI"/>
    <property type="match status" value="1"/>
</dbReference>
<dbReference type="SUPFAM" id="SSF53822">
    <property type="entry name" value="Periplasmic binding protein-like I"/>
    <property type="match status" value="1"/>
</dbReference>
<dbReference type="CDD" id="cd01575">
    <property type="entry name" value="PBP1_GntR"/>
    <property type="match status" value="1"/>
</dbReference>
<dbReference type="OrthoDB" id="7170131at2"/>
<dbReference type="STRING" id="1612624.ADU59_10570"/>
<dbReference type="InterPro" id="IPR028082">
    <property type="entry name" value="Peripla_BP_I"/>
</dbReference>
<dbReference type="Proteomes" id="UP000093111">
    <property type="component" value="Unassembled WGS sequence"/>
</dbReference>
<dbReference type="InterPro" id="IPR010982">
    <property type="entry name" value="Lambda_DNA-bd_dom_sf"/>
</dbReference>
<dbReference type="PATRIC" id="fig|1612624.7.peg.3668"/>
<accession>A0A1C7P3H1</accession>
<dbReference type="AlphaFoldDB" id="A0A1C7P3H1"/>
<reference evidence="5 6" key="1">
    <citation type="journal article" date="2016" name="Syst. Appl. Microbiol.">
        <title>Pararhizobium polonicum sp. nov. isolated from tumors on stone fruit rootstocks.</title>
        <authorList>
            <person name="Pulawska J."/>
            <person name="Kuzmanovic N."/>
            <person name="Willems A."/>
            <person name="Pothier J.F."/>
        </authorList>
    </citation>
    <scope>NUCLEOTIDE SEQUENCE [LARGE SCALE GENOMIC DNA]</scope>
    <source>
        <strain evidence="5 6">F5.1</strain>
    </source>
</reference>
<keyword evidence="6" id="KW-1185">Reference proteome</keyword>
<name>A0A1C7P3H1_9HYPH</name>
<evidence type="ECO:0000256" key="1">
    <source>
        <dbReference type="ARBA" id="ARBA00023015"/>
    </source>
</evidence>
<dbReference type="PANTHER" id="PTHR30146:SF2">
    <property type="entry name" value="HTH-TYPE TRANSCRIPTIONAL REGULATOR GNTR"/>
    <property type="match status" value="1"/>
</dbReference>
<evidence type="ECO:0000259" key="4">
    <source>
        <dbReference type="PROSITE" id="PS50932"/>
    </source>
</evidence>
<sequence>MLQDMPTLTDVAKLAGVSEITVSRVVRNKGPIADATRTRVLSAIEKLGYVPNRAAGSLASSGSQLMGVLLPSLSNIVFPEVLRGIHSALASTGYQPLIGVTDYDLKTEQGIVSSLLAWQPAAIIMTGFDHTDATRRMLANSRVRVAELMDIDADPIDIAVGLSHRRAGFDAGRHLISRGYRRFGYVGHDWDADRRARLRYEGLCTALAEAGLTLEAEQRFAGPSSTIAGRDTLAAMMAKNPTIDVAVFSNDDMAVGGFFYCLTAGIAVKEKLALFGFNGLDIGQSLPMPLSTVRSNRFLIGKIAVEKLLESGERPTEKQIIDTGYEIVAGATA</sequence>
<dbReference type="PROSITE" id="PS00356">
    <property type="entry name" value="HTH_LACI_1"/>
    <property type="match status" value="1"/>
</dbReference>
<dbReference type="Pfam" id="PF00356">
    <property type="entry name" value="LacI"/>
    <property type="match status" value="1"/>
</dbReference>
<dbReference type="RefSeq" id="WP_068954046.1">
    <property type="nucleotide sequence ID" value="NZ_LGLV01000006.1"/>
</dbReference>
<evidence type="ECO:0000313" key="6">
    <source>
        <dbReference type="Proteomes" id="UP000093111"/>
    </source>
</evidence>
<evidence type="ECO:0000256" key="3">
    <source>
        <dbReference type="ARBA" id="ARBA00023163"/>
    </source>
</evidence>
<dbReference type="PANTHER" id="PTHR30146">
    <property type="entry name" value="LACI-RELATED TRANSCRIPTIONAL REPRESSOR"/>
    <property type="match status" value="1"/>
</dbReference>
<gene>
    <name evidence="5" type="ORF">ADU59_10570</name>
</gene>
<organism evidence="5 6">
    <name type="scientific">Pararhizobium polonicum</name>
    <dbReference type="NCBI Taxonomy" id="1612624"/>
    <lineage>
        <taxon>Bacteria</taxon>
        <taxon>Pseudomonadati</taxon>
        <taxon>Pseudomonadota</taxon>
        <taxon>Alphaproteobacteria</taxon>
        <taxon>Hyphomicrobiales</taxon>
        <taxon>Rhizobiaceae</taxon>
        <taxon>Rhizobium/Agrobacterium group</taxon>
        <taxon>Pararhizobium</taxon>
    </lineage>
</organism>
<dbReference type="SUPFAM" id="SSF47413">
    <property type="entry name" value="lambda repressor-like DNA-binding domains"/>
    <property type="match status" value="1"/>
</dbReference>
<dbReference type="Gene3D" id="3.40.50.2300">
    <property type="match status" value="2"/>
</dbReference>